<dbReference type="OrthoDB" id="2410195at2759"/>
<dbReference type="PANTHER" id="PTHR43712:SF1">
    <property type="entry name" value="HYPOTHETICAL O-METHYLTRANSFERASE (EUROFUNG)-RELATED"/>
    <property type="match status" value="1"/>
</dbReference>
<comment type="caution">
    <text evidence="6">The sequence shown here is derived from an EMBL/GenBank/DDBJ whole genome shotgun (WGS) entry which is preliminary data.</text>
</comment>
<name>A0A2P5HVB6_DIAHE</name>
<dbReference type="InterPro" id="IPR012967">
    <property type="entry name" value="COMT_dimerisation"/>
</dbReference>
<evidence type="ECO:0000256" key="3">
    <source>
        <dbReference type="ARBA" id="ARBA00022691"/>
    </source>
</evidence>
<evidence type="ECO:0000259" key="4">
    <source>
        <dbReference type="Pfam" id="PF00891"/>
    </source>
</evidence>
<dbReference type="PANTHER" id="PTHR43712">
    <property type="entry name" value="PUTATIVE (AFU_ORTHOLOGUE AFUA_4G14580)-RELATED"/>
    <property type="match status" value="1"/>
</dbReference>
<organism evidence="6 7">
    <name type="scientific">Diaporthe helianthi</name>
    <dbReference type="NCBI Taxonomy" id="158607"/>
    <lineage>
        <taxon>Eukaryota</taxon>
        <taxon>Fungi</taxon>
        <taxon>Dikarya</taxon>
        <taxon>Ascomycota</taxon>
        <taxon>Pezizomycotina</taxon>
        <taxon>Sordariomycetes</taxon>
        <taxon>Sordariomycetidae</taxon>
        <taxon>Diaporthales</taxon>
        <taxon>Diaporthaceae</taxon>
        <taxon>Diaporthe</taxon>
    </lineage>
</organism>
<dbReference type="InterPro" id="IPR001077">
    <property type="entry name" value="COMT_C"/>
</dbReference>
<dbReference type="GO" id="GO:0032259">
    <property type="term" value="P:methylation"/>
    <property type="evidence" value="ECO:0007669"/>
    <property type="project" value="UniProtKB-KW"/>
</dbReference>
<evidence type="ECO:0000259" key="5">
    <source>
        <dbReference type="Pfam" id="PF08100"/>
    </source>
</evidence>
<dbReference type="AlphaFoldDB" id="A0A2P5HVB6"/>
<gene>
    <name evidence="6" type="ORF">DHEL01_v207408</name>
</gene>
<dbReference type="SUPFAM" id="SSF46785">
    <property type="entry name" value="Winged helix' DNA-binding domain"/>
    <property type="match status" value="1"/>
</dbReference>
<dbReference type="Proteomes" id="UP000094444">
    <property type="component" value="Unassembled WGS sequence"/>
</dbReference>
<evidence type="ECO:0000256" key="2">
    <source>
        <dbReference type="ARBA" id="ARBA00022679"/>
    </source>
</evidence>
<keyword evidence="2" id="KW-0808">Transferase</keyword>
<evidence type="ECO:0000256" key="1">
    <source>
        <dbReference type="ARBA" id="ARBA00022603"/>
    </source>
</evidence>
<dbReference type="Pfam" id="PF08100">
    <property type="entry name" value="Dimerisation"/>
    <property type="match status" value="1"/>
</dbReference>
<dbReference type="Pfam" id="PF00891">
    <property type="entry name" value="Methyltransf_2"/>
    <property type="match status" value="1"/>
</dbReference>
<evidence type="ECO:0000313" key="6">
    <source>
        <dbReference type="EMBL" id="POS74201.1"/>
    </source>
</evidence>
<keyword evidence="3" id="KW-0949">S-adenosyl-L-methionine</keyword>
<dbReference type="Gene3D" id="3.40.50.150">
    <property type="entry name" value="Vaccinia Virus protein VP39"/>
    <property type="match status" value="1"/>
</dbReference>
<dbReference type="EMBL" id="MAVT02000667">
    <property type="protein sequence ID" value="POS74201.1"/>
    <property type="molecule type" value="Genomic_DNA"/>
</dbReference>
<keyword evidence="1" id="KW-0489">Methyltransferase</keyword>
<dbReference type="InterPro" id="IPR036388">
    <property type="entry name" value="WH-like_DNA-bd_sf"/>
</dbReference>
<accession>A0A2P5HVB6</accession>
<dbReference type="Gene3D" id="1.10.10.10">
    <property type="entry name" value="Winged helix-like DNA-binding domain superfamily/Winged helix DNA-binding domain"/>
    <property type="match status" value="1"/>
</dbReference>
<proteinExistence type="predicted"/>
<dbReference type="SUPFAM" id="SSF53335">
    <property type="entry name" value="S-adenosyl-L-methionine-dependent methyltransferases"/>
    <property type="match status" value="1"/>
</dbReference>
<keyword evidence="7" id="KW-1185">Reference proteome</keyword>
<dbReference type="PROSITE" id="PS51683">
    <property type="entry name" value="SAM_OMT_II"/>
    <property type="match status" value="1"/>
</dbReference>
<protein>
    <submittedName>
        <fullName evidence="6">O-methyltransferase</fullName>
    </submittedName>
</protein>
<dbReference type="GO" id="GO:0008171">
    <property type="term" value="F:O-methyltransferase activity"/>
    <property type="evidence" value="ECO:0007669"/>
    <property type="project" value="InterPro"/>
</dbReference>
<sequence length="404" mass="44812">MESEEDINTLLEQLESVASAPPQDPELQLRLYHAAQKLVLAVEAPLDTVNRVIYSPMLLSNAQTASYMQIFSTLTEKAAPCTVKELAEPTGADVIFTARILRFLSSHGLISEVAGDTFEANRLTKTLSLNVYRAGMNLTFQTIAPIVMKAPDFFKLTRFQNPDNNVKTPFQMVQNTDQPAMEWAHEHRPDLVADFGAWMGALSGPKTWLDVIDFESLIKGSETEESAIIPDMAVFVDVGGGIGSQCAMLKAKLPNLPGRVILQDLPFVLQYARPTEGVEITAHNFWTEQPVRGARAYYFRNILRDYPDDKCLAILENTVAAMEPESMILIDDVIVPDKGAHPRTTEMDCIMMTMLAATERTRTQWDKLLDAAGLEAVQRATYLDDTAESIQVVVLKDRATSGDL</sequence>
<reference evidence="6" key="1">
    <citation type="submission" date="2017-09" db="EMBL/GenBank/DDBJ databases">
        <title>Polyketide synthases of a Diaporthe helianthi virulent isolate.</title>
        <authorList>
            <person name="Baroncelli R."/>
        </authorList>
    </citation>
    <scope>NUCLEOTIDE SEQUENCE [LARGE SCALE GENOMIC DNA]</scope>
    <source>
        <strain evidence="6">7/96</strain>
    </source>
</reference>
<dbReference type="InterPro" id="IPR036390">
    <property type="entry name" value="WH_DNA-bd_sf"/>
</dbReference>
<feature type="domain" description="O-methyltransferase dimerisation" evidence="5">
    <location>
        <begin position="63"/>
        <end position="121"/>
    </location>
</feature>
<dbReference type="InParanoid" id="A0A2P5HVB6"/>
<dbReference type="InterPro" id="IPR029063">
    <property type="entry name" value="SAM-dependent_MTases_sf"/>
</dbReference>
<evidence type="ECO:0000313" key="7">
    <source>
        <dbReference type="Proteomes" id="UP000094444"/>
    </source>
</evidence>
<dbReference type="InterPro" id="IPR016461">
    <property type="entry name" value="COMT-like"/>
</dbReference>
<feature type="domain" description="O-methyltransferase C-terminal" evidence="4">
    <location>
        <begin position="229"/>
        <end position="374"/>
    </location>
</feature>